<feature type="domain" description="Nucleoside phosphorylase" evidence="5">
    <location>
        <begin position="43"/>
        <end position="284"/>
    </location>
</feature>
<gene>
    <name evidence="6" type="ORF">DPM12_11765</name>
</gene>
<keyword evidence="2 3" id="KW-0808">Transferase</keyword>
<dbReference type="GO" id="GO:0005829">
    <property type="term" value="C:cytosol"/>
    <property type="evidence" value="ECO:0007669"/>
    <property type="project" value="TreeGrafter"/>
</dbReference>
<dbReference type="InterPro" id="IPR035994">
    <property type="entry name" value="Nucleoside_phosphorylase_sf"/>
</dbReference>
<name>A0A329QRT7_9ACTN</name>
<comment type="subunit">
    <text evidence="3">Homohexamer. Dimer of a homotrimer.</text>
</comment>
<comment type="caution">
    <text evidence="3">Lacks conserved residue(s) required for the propagation of feature annotation.</text>
</comment>
<comment type="caution">
    <text evidence="6">The sequence shown here is derived from an EMBL/GenBank/DDBJ whole genome shotgun (WGS) entry which is preliminary data.</text>
</comment>
<comment type="pathway">
    <text evidence="3">Purine metabolism; purine nucleoside salvage.</text>
</comment>
<proteinExistence type="inferred from homology"/>
<dbReference type="EMBL" id="QMIG01000010">
    <property type="protein sequence ID" value="RAW14092.1"/>
    <property type="molecule type" value="Genomic_DNA"/>
</dbReference>
<keyword evidence="7" id="KW-1185">Reference proteome</keyword>
<comment type="catalytic activity">
    <reaction evidence="3">
        <text>a purine D-ribonucleoside + phosphate = a purine nucleobase + alpha-D-ribose 1-phosphate</text>
        <dbReference type="Rhea" id="RHEA:19805"/>
        <dbReference type="ChEBI" id="CHEBI:26386"/>
        <dbReference type="ChEBI" id="CHEBI:43474"/>
        <dbReference type="ChEBI" id="CHEBI:57720"/>
        <dbReference type="ChEBI" id="CHEBI:142355"/>
        <dbReference type="EC" id="2.4.2.1"/>
    </reaction>
</comment>
<dbReference type="NCBIfam" id="NF005876">
    <property type="entry name" value="PRK07823.1"/>
    <property type="match status" value="1"/>
</dbReference>
<dbReference type="SUPFAM" id="SSF53167">
    <property type="entry name" value="Purine and uridine phosphorylases"/>
    <property type="match status" value="1"/>
</dbReference>
<accession>A0A329QRT7</accession>
<feature type="region of interest" description="Disordered" evidence="4">
    <location>
        <begin position="1"/>
        <end position="28"/>
    </location>
</feature>
<feature type="binding site" evidence="3">
    <location>
        <position position="49"/>
    </location>
    <ligand>
        <name>phosphate</name>
        <dbReference type="ChEBI" id="CHEBI:43474"/>
    </ligand>
</feature>
<dbReference type="Gene3D" id="3.40.50.1580">
    <property type="entry name" value="Nucleoside phosphorylase domain"/>
    <property type="match status" value="1"/>
</dbReference>
<evidence type="ECO:0000256" key="2">
    <source>
        <dbReference type="ARBA" id="ARBA00022679"/>
    </source>
</evidence>
<protein>
    <recommendedName>
        <fullName evidence="3">Purine nucleoside phosphorylase</fullName>
        <shortName evidence="3">PNP</shortName>
        <ecNumber evidence="3">2.4.2.1</ecNumber>
    </recommendedName>
</protein>
<dbReference type="HAMAP" id="MF_01963">
    <property type="entry name" value="MTAP"/>
    <property type="match status" value="1"/>
</dbReference>
<comment type="miscellaneous">
    <text evidence="3">Although this enzyme belongs to the family of MTA phosphorylases based on sequence homology, it lacks several conserved amino acids in the substrate binding pocket that confer specificity towards MTA.</text>
</comment>
<evidence type="ECO:0000256" key="1">
    <source>
        <dbReference type="ARBA" id="ARBA00022676"/>
    </source>
</evidence>
<comment type="function">
    <text evidence="3">Purine nucleoside phosphorylase involved in purine salvage.</text>
</comment>
<dbReference type="PANTHER" id="PTHR42679">
    <property type="entry name" value="S-METHYL-5'-THIOADENOSINE PHOSPHORYLASE"/>
    <property type="match status" value="1"/>
</dbReference>
<dbReference type="UniPathway" id="UPA00606"/>
<feature type="binding site" evidence="3">
    <location>
        <begin position="89"/>
        <end position="90"/>
    </location>
    <ligand>
        <name>phosphate</name>
        <dbReference type="ChEBI" id="CHEBI:43474"/>
    </ligand>
</feature>
<evidence type="ECO:0000256" key="4">
    <source>
        <dbReference type="SAM" id="MobiDB-lite"/>
    </source>
</evidence>
<feature type="site" description="Important for substrate specificity" evidence="3">
    <location>
        <position position="262"/>
    </location>
</feature>
<reference evidence="6 7" key="1">
    <citation type="submission" date="2018-06" db="EMBL/GenBank/DDBJ databases">
        <title>Phytoactinopolyspora halophila sp. nov., a novel halophilic actinomycete isolated from a saline soil in China.</title>
        <authorList>
            <person name="Tang S.-K."/>
        </authorList>
    </citation>
    <scope>NUCLEOTIDE SEQUENCE [LARGE SCALE GENOMIC DNA]</scope>
    <source>
        <strain evidence="6 7">YIM 96934</strain>
    </source>
</reference>
<dbReference type="GO" id="GO:0019509">
    <property type="term" value="P:L-methionine salvage from methylthioadenosine"/>
    <property type="evidence" value="ECO:0007669"/>
    <property type="project" value="TreeGrafter"/>
</dbReference>
<keyword evidence="1 3" id="KW-0328">Glycosyltransferase</keyword>
<dbReference type="InterPro" id="IPR000845">
    <property type="entry name" value="Nucleoside_phosphorylase_d"/>
</dbReference>
<sequence>MTTDARRISVTDQPREPRTAHTGQDEIQHEARDDIPATAHAAIGVFGGSGFYTFLDDAGSVELDTPWGTPSAPATIGTVDGVRVAFLPRHGTGHTLPPHRVNYRANIDAMRQLGVRALLAPFAAGSLRPDIRPGEFVVVDQLVDRTTGRADTFYDHFDDGPRHIPFAEPYDPGLRRVLVEAAATAGVSVHDSGTVVVTNGPRFSTRAESAWHRANGWDVVNMTQYPEAALAMEAGIRFAGVALVTDYDAGLEGVPGVEPVTQETVFEVFEKNVHRVREVLRGAISAISRLA</sequence>
<feature type="binding site" evidence="3">
    <location>
        <position position="223"/>
    </location>
    <ligand>
        <name>phosphate</name>
        <dbReference type="ChEBI" id="CHEBI:43474"/>
    </ligand>
</feature>
<dbReference type="Proteomes" id="UP000250462">
    <property type="component" value="Unassembled WGS sequence"/>
</dbReference>
<dbReference type="GO" id="GO:0017061">
    <property type="term" value="F:S-methyl-5-thioadenosine phosphorylase activity"/>
    <property type="evidence" value="ECO:0007669"/>
    <property type="project" value="InterPro"/>
</dbReference>
<dbReference type="GO" id="GO:0006166">
    <property type="term" value="P:purine ribonucleoside salvage"/>
    <property type="evidence" value="ECO:0007669"/>
    <property type="project" value="UniProtKB-UniRule"/>
</dbReference>
<dbReference type="CDD" id="cd09010">
    <property type="entry name" value="MTAP_SsMTAPII_like_MTIP"/>
    <property type="match status" value="1"/>
</dbReference>
<feature type="binding site" evidence="3">
    <location>
        <begin position="246"/>
        <end position="248"/>
    </location>
    <ligand>
        <name>substrate</name>
    </ligand>
</feature>
<evidence type="ECO:0000313" key="7">
    <source>
        <dbReference type="Proteomes" id="UP000250462"/>
    </source>
</evidence>
<evidence type="ECO:0000256" key="3">
    <source>
        <dbReference type="HAMAP-Rule" id="MF_01963"/>
    </source>
</evidence>
<dbReference type="OrthoDB" id="1523230at2"/>
<dbReference type="InterPro" id="IPR010044">
    <property type="entry name" value="MTAP"/>
</dbReference>
<evidence type="ECO:0000313" key="6">
    <source>
        <dbReference type="EMBL" id="RAW14092.1"/>
    </source>
</evidence>
<keyword evidence="3" id="KW-0660">Purine salvage</keyword>
<dbReference type="PANTHER" id="PTHR42679:SF2">
    <property type="entry name" value="S-METHYL-5'-THIOADENOSINE PHOSPHORYLASE"/>
    <property type="match status" value="1"/>
</dbReference>
<feature type="binding site" evidence="3">
    <location>
        <position position="222"/>
    </location>
    <ligand>
        <name>substrate</name>
    </ligand>
</feature>
<comment type="similarity">
    <text evidence="3">Belongs to the PNP/MTAP phosphorylase family. MTAP subfamily.</text>
</comment>
<dbReference type="AlphaFoldDB" id="A0A329QRT7"/>
<organism evidence="6 7">
    <name type="scientific">Phytoactinopolyspora halophila</name>
    <dbReference type="NCBI Taxonomy" id="1981511"/>
    <lineage>
        <taxon>Bacteria</taxon>
        <taxon>Bacillati</taxon>
        <taxon>Actinomycetota</taxon>
        <taxon>Actinomycetes</taxon>
        <taxon>Jiangellales</taxon>
        <taxon>Jiangellaceae</taxon>
        <taxon>Phytoactinopolyspora</taxon>
    </lineage>
</organism>
<dbReference type="NCBIfam" id="TIGR01694">
    <property type="entry name" value="MTAP"/>
    <property type="match status" value="1"/>
</dbReference>
<dbReference type="EC" id="2.4.2.1" evidence="3"/>
<dbReference type="Pfam" id="PF01048">
    <property type="entry name" value="PNP_UDP_1"/>
    <property type="match status" value="1"/>
</dbReference>
<evidence type="ECO:0000259" key="5">
    <source>
        <dbReference type="Pfam" id="PF01048"/>
    </source>
</evidence>
<feature type="site" description="Important for substrate specificity" evidence="3">
    <location>
        <position position="204"/>
    </location>
</feature>